<dbReference type="Gene3D" id="1.20.1050.10">
    <property type="match status" value="1"/>
</dbReference>
<name>A0A3Q1G852_9TELE</name>
<sequence length="146" mass="16716">GPIVQFTKAKLYVQWCDDATAAEVCSSSGLSLKYIWFVSGLLQKRSAACFYFLFQVYEDVSQCCQALSQRLGTQPYFFNKQPTELDALVFGHLFTILTTRLTSSELAERIKSYSNLLSFCKRIEQSYFYDKISLGSSCRGFRTSRR</sequence>
<reference evidence="2" key="1">
    <citation type="submission" date="2025-08" db="UniProtKB">
        <authorList>
            <consortium name="Ensembl"/>
        </authorList>
    </citation>
    <scope>IDENTIFICATION</scope>
</reference>
<dbReference type="Proteomes" id="UP000257200">
    <property type="component" value="Unplaced"/>
</dbReference>
<dbReference type="InterPro" id="IPR050931">
    <property type="entry name" value="Mito_Protein_Transport_Metaxin"/>
</dbReference>
<accession>A0A3Q1G852</accession>
<dbReference type="InterPro" id="IPR033468">
    <property type="entry name" value="Metaxin_GST"/>
</dbReference>
<dbReference type="GO" id="GO:0001401">
    <property type="term" value="C:SAM complex"/>
    <property type="evidence" value="ECO:0007669"/>
    <property type="project" value="TreeGrafter"/>
</dbReference>
<dbReference type="PANTHER" id="PTHR12289:SF38">
    <property type="entry name" value="METAXIN-2"/>
    <property type="match status" value="1"/>
</dbReference>
<evidence type="ECO:0000313" key="2">
    <source>
        <dbReference type="Ensembl" id="ENSAPOP00000026761.1"/>
    </source>
</evidence>
<dbReference type="GeneTree" id="ENSGT00950000182919"/>
<proteinExistence type="predicted"/>
<dbReference type="Pfam" id="PF17171">
    <property type="entry name" value="GST_C_6"/>
    <property type="match status" value="1"/>
</dbReference>
<protein>
    <submittedName>
        <fullName evidence="2">Metaxin 2</fullName>
    </submittedName>
</protein>
<dbReference type="GO" id="GO:0007005">
    <property type="term" value="P:mitochondrion organization"/>
    <property type="evidence" value="ECO:0007669"/>
    <property type="project" value="TreeGrafter"/>
</dbReference>
<reference evidence="2" key="2">
    <citation type="submission" date="2025-09" db="UniProtKB">
        <authorList>
            <consortium name="Ensembl"/>
        </authorList>
    </citation>
    <scope>IDENTIFICATION</scope>
</reference>
<keyword evidence="3" id="KW-1185">Reference proteome</keyword>
<evidence type="ECO:0000259" key="1">
    <source>
        <dbReference type="Pfam" id="PF17171"/>
    </source>
</evidence>
<dbReference type="PANTHER" id="PTHR12289">
    <property type="entry name" value="METAXIN RELATED"/>
    <property type="match status" value="1"/>
</dbReference>
<dbReference type="AlphaFoldDB" id="A0A3Q1G852"/>
<feature type="domain" description="Metaxin glutathione S-transferase" evidence="1">
    <location>
        <begin position="61"/>
        <end position="123"/>
    </location>
</feature>
<organism evidence="2 3">
    <name type="scientific">Acanthochromis polyacanthus</name>
    <name type="common">spiny chromis</name>
    <dbReference type="NCBI Taxonomy" id="80966"/>
    <lineage>
        <taxon>Eukaryota</taxon>
        <taxon>Metazoa</taxon>
        <taxon>Chordata</taxon>
        <taxon>Craniata</taxon>
        <taxon>Vertebrata</taxon>
        <taxon>Euteleostomi</taxon>
        <taxon>Actinopterygii</taxon>
        <taxon>Neopterygii</taxon>
        <taxon>Teleostei</taxon>
        <taxon>Neoteleostei</taxon>
        <taxon>Acanthomorphata</taxon>
        <taxon>Ovalentaria</taxon>
        <taxon>Pomacentridae</taxon>
        <taxon>Acanthochromis</taxon>
    </lineage>
</organism>
<dbReference type="Ensembl" id="ENSAPOT00000002909.1">
    <property type="protein sequence ID" value="ENSAPOP00000026761.1"/>
    <property type="gene ID" value="ENSAPOG00000010963.1"/>
</dbReference>
<dbReference type="InterPro" id="IPR036282">
    <property type="entry name" value="Glutathione-S-Trfase_C_sf"/>
</dbReference>
<dbReference type="SUPFAM" id="SSF47616">
    <property type="entry name" value="GST C-terminal domain-like"/>
    <property type="match status" value="1"/>
</dbReference>
<evidence type="ECO:0000313" key="3">
    <source>
        <dbReference type="Proteomes" id="UP000257200"/>
    </source>
</evidence>